<dbReference type="Proteomes" id="UP000596742">
    <property type="component" value="Unassembled WGS sequence"/>
</dbReference>
<dbReference type="AlphaFoldDB" id="A0A8B6H988"/>
<sequence>MYRLFCLRSLLPENQERTFGDLRSISVRTSNRQAKYVVDNCVLRFLAKQDSEDQIDSFEHQDLAISQQSRLLPPRGNSIIPGQFIASRHRLIQAHCQRISDFLVVGINVWWKISEGHVKFLDGPHENHSQDCGPNLHHFSTSNLKKEYAYLDEKWKNIIDKVTTNKFAVPCMKIKIYDVNGKITSVLNTNLDLEKNSGNPFKLDEAQSGPEAIITERQNRRCPDIKLSNTHVDEAQSGPEEIITERQNSRHGRCPDIKLSNAHDDDTGSGYGNSIVHEFPREINCTETELDAINCSKRKLIKLNVDVSDKENTSLPRKRPCLTVEKVKRKLFVENETARQHGLSIQNVQKLQNVNKMERMLSYVQSVSLSRGEISDVKLYIEAKEKCERCPDNTSIQAKMEQHYIRLQTVVNKNHNEIRTKLAISPNNKSLLFKKKLAETLMDKWGYFY</sequence>
<keyword evidence="2" id="KW-1185">Reference proteome</keyword>
<organism evidence="1 2">
    <name type="scientific">Mytilus galloprovincialis</name>
    <name type="common">Mediterranean mussel</name>
    <dbReference type="NCBI Taxonomy" id="29158"/>
    <lineage>
        <taxon>Eukaryota</taxon>
        <taxon>Metazoa</taxon>
        <taxon>Spiralia</taxon>
        <taxon>Lophotrochozoa</taxon>
        <taxon>Mollusca</taxon>
        <taxon>Bivalvia</taxon>
        <taxon>Autobranchia</taxon>
        <taxon>Pteriomorphia</taxon>
        <taxon>Mytilida</taxon>
        <taxon>Mytiloidea</taxon>
        <taxon>Mytilidae</taxon>
        <taxon>Mytilinae</taxon>
        <taxon>Mytilus</taxon>
    </lineage>
</organism>
<dbReference type="OrthoDB" id="10376129at2759"/>
<protein>
    <submittedName>
        <fullName evidence="1">Uncharacterized protein</fullName>
    </submittedName>
</protein>
<accession>A0A8B6H988</accession>
<name>A0A8B6H988_MYTGA</name>
<comment type="caution">
    <text evidence="1">The sequence shown here is derived from an EMBL/GenBank/DDBJ whole genome shotgun (WGS) entry which is preliminary data.</text>
</comment>
<proteinExistence type="predicted"/>
<reference evidence="1" key="1">
    <citation type="submission" date="2018-11" db="EMBL/GenBank/DDBJ databases">
        <authorList>
            <person name="Alioto T."/>
            <person name="Alioto T."/>
        </authorList>
    </citation>
    <scope>NUCLEOTIDE SEQUENCE</scope>
</reference>
<evidence type="ECO:0000313" key="2">
    <source>
        <dbReference type="Proteomes" id="UP000596742"/>
    </source>
</evidence>
<gene>
    <name evidence="1" type="ORF">MGAL_10B055132</name>
</gene>
<evidence type="ECO:0000313" key="1">
    <source>
        <dbReference type="EMBL" id="VDI76552.1"/>
    </source>
</evidence>
<dbReference type="EMBL" id="UYJE01009765">
    <property type="protein sequence ID" value="VDI76552.1"/>
    <property type="molecule type" value="Genomic_DNA"/>
</dbReference>